<evidence type="ECO:0000313" key="3">
    <source>
        <dbReference type="Proteomes" id="UP000285961"/>
    </source>
</evidence>
<dbReference type="InterPro" id="IPR039476">
    <property type="entry name" value="P2CMN_synthase_LarB"/>
</dbReference>
<organism evidence="2 3">
    <name type="scientific">Candidatus Abyssobacteria bacterium SURF_17</name>
    <dbReference type="NCBI Taxonomy" id="2093361"/>
    <lineage>
        <taxon>Bacteria</taxon>
        <taxon>Pseudomonadati</taxon>
        <taxon>Candidatus Hydrogenedentota</taxon>
        <taxon>Candidatus Abyssobacteria</taxon>
    </lineage>
</organism>
<reference evidence="2 3" key="1">
    <citation type="journal article" date="2017" name="ISME J.">
        <title>Energy and carbon metabolisms in a deep terrestrial subsurface fluid microbial community.</title>
        <authorList>
            <person name="Momper L."/>
            <person name="Jungbluth S.P."/>
            <person name="Lee M.D."/>
            <person name="Amend J.P."/>
        </authorList>
    </citation>
    <scope>NUCLEOTIDE SEQUENCE [LARGE SCALE GENOMIC DNA]</scope>
    <source>
        <strain evidence="2">SURF_17</strain>
    </source>
</reference>
<sequence>MHPDKLRSLLSAVARGTMRIEEAMSALKSLPYEDLGFAKLDHHRHLRRGFPEVILCESKTSEQIVAIVNTMVERECNVLATRISVQAFESVRAIHKKATYNRDARTMTIIARPIRRKKGDVTVITAGTSDIPVAEEAAVTVEMMGCRVTRVYDVGVAGIHRLFDRRIDITKSDSIVVAAGMEGALASVVGGLVECPVVAVPTSVGYGASFGGLAALLGMLNTCSPGVSVVNIDNGFGAGYVAGLIARRK</sequence>
<gene>
    <name evidence="2" type="primary">larB</name>
    <name evidence="2" type="ORF">C4532_07140</name>
</gene>
<evidence type="ECO:0000259" key="1">
    <source>
        <dbReference type="SMART" id="SM01001"/>
    </source>
</evidence>
<dbReference type="NCBIfam" id="NF033503">
    <property type="entry name" value="LarB"/>
    <property type="match status" value="1"/>
</dbReference>
<feature type="domain" description="PurE" evidence="1">
    <location>
        <begin position="119"/>
        <end position="249"/>
    </location>
</feature>
<dbReference type="GO" id="GO:0006189">
    <property type="term" value="P:'de novo' IMP biosynthetic process"/>
    <property type="evidence" value="ECO:0007669"/>
    <property type="project" value="InterPro"/>
</dbReference>
<dbReference type="Gene3D" id="3.40.50.1970">
    <property type="match status" value="1"/>
</dbReference>
<evidence type="ECO:0000313" key="2">
    <source>
        <dbReference type="EMBL" id="RJP71721.1"/>
    </source>
</evidence>
<dbReference type="Proteomes" id="UP000285961">
    <property type="component" value="Unassembled WGS sequence"/>
</dbReference>
<name>A0A419F1I9_9BACT</name>
<proteinExistence type="predicted"/>
<dbReference type="InterPro" id="IPR000031">
    <property type="entry name" value="PurE_dom"/>
</dbReference>
<dbReference type="AlphaFoldDB" id="A0A419F1I9"/>
<dbReference type="PANTHER" id="PTHR43064">
    <property type="entry name" value="PHOSPHORIBOSYLAMINOIMIDAZOLE CARBOXYLASE-RELATED"/>
    <property type="match status" value="1"/>
</dbReference>
<dbReference type="GO" id="GO:0016787">
    <property type="term" value="F:hydrolase activity"/>
    <property type="evidence" value="ECO:0007669"/>
    <property type="project" value="InterPro"/>
</dbReference>
<protein>
    <submittedName>
        <fullName evidence="2">Nickel pincer cofactor biosynthesis protein LarB</fullName>
    </submittedName>
</protein>
<accession>A0A419F1I9</accession>
<dbReference type="SMART" id="SM01001">
    <property type="entry name" value="AIRC"/>
    <property type="match status" value="1"/>
</dbReference>
<dbReference type="Pfam" id="PF00731">
    <property type="entry name" value="AIRC"/>
    <property type="match status" value="1"/>
</dbReference>
<dbReference type="EMBL" id="QZKI01000055">
    <property type="protein sequence ID" value="RJP71721.1"/>
    <property type="molecule type" value="Genomic_DNA"/>
</dbReference>
<dbReference type="PANTHER" id="PTHR43064:SF1">
    <property type="entry name" value="SLL1489 PROTEIN"/>
    <property type="match status" value="1"/>
</dbReference>
<comment type="caution">
    <text evidence="2">The sequence shown here is derived from an EMBL/GenBank/DDBJ whole genome shotgun (WGS) entry which is preliminary data.</text>
</comment>
<dbReference type="SUPFAM" id="SSF52255">
    <property type="entry name" value="N5-CAIR mutase (phosphoribosylaminoimidazole carboxylase, PurE)"/>
    <property type="match status" value="1"/>
</dbReference>